<proteinExistence type="predicted"/>
<keyword evidence="2" id="KW-1185">Reference proteome</keyword>
<organism evidence="1 2">
    <name type="scientific">Diphasiastrum complanatum</name>
    <name type="common">Issler's clubmoss</name>
    <name type="synonym">Lycopodium complanatum</name>
    <dbReference type="NCBI Taxonomy" id="34168"/>
    <lineage>
        <taxon>Eukaryota</taxon>
        <taxon>Viridiplantae</taxon>
        <taxon>Streptophyta</taxon>
        <taxon>Embryophyta</taxon>
        <taxon>Tracheophyta</taxon>
        <taxon>Lycopodiopsida</taxon>
        <taxon>Lycopodiales</taxon>
        <taxon>Lycopodiaceae</taxon>
        <taxon>Lycopodioideae</taxon>
        <taxon>Diphasiastrum</taxon>
    </lineage>
</organism>
<sequence>MGKCLNSSHWAIFIYLSWASARTVLTPAKYLSHLLKHCCKLTCQMDPKLYVKNRFAAKKVPLSPCTGGSLVKISFPLLQV</sequence>
<reference evidence="2" key="1">
    <citation type="journal article" date="2024" name="Proc. Natl. Acad. Sci. U.S.A.">
        <title>Extraordinary preservation of gene collinearity over three hundred million years revealed in homosporous lycophytes.</title>
        <authorList>
            <person name="Li C."/>
            <person name="Wickell D."/>
            <person name="Kuo L.Y."/>
            <person name="Chen X."/>
            <person name="Nie B."/>
            <person name="Liao X."/>
            <person name="Peng D."/>
            <person name="Ji J."/>
            <person name="Jenkins J."/>
            <person name="Williams M."/>
            <person name="Shu S."/>
            <person name="Plott C."/>
            <person name="Barry K."/>
            <person name="Rajasekar S."/>
            <person name="Grimwood J."/>
            <person name="Han X."/>
            <person name="Sun S."/>
            <person name="Hou Z."/>
            <person name="He W."/>
            <person name="Dai G."/>
            <person name="Sun C."/>
            <person name="Schmutz J."/>
            <person name="Leebens-Mack J.H."/>
            <person name="Li F.W."/>
            <person name="Wang L."/>
        </authorList>
    </citation>
    <scope>NUCLEOTIDE SEQUENCE [LARGE SCALE GENOMIC DNA]</scope>
    <source>
        <strain evidence="2">cv. PW_Plant_1</strain>
    </source>
</reference>
<protein>
    <submittedName>
        <fullName evidence="1">Uncharacterized protein</fullName>
    </submittedName>
</protein>
<comment type="caution">
    <text evidence="1">The sequence shown here is derived from an EMBL/GenBank/DDBJ whole genome shotgun (WGS) entry which is preliminary data.</text>
</comment>
<evidence type="ECO:0000313" key="1">
    <source>
        <dbReference type="EMBL" id="KAJ7519287.1"/>
    </source>
</evidence>
<dbReference type="EMBL" id="CM055111">
    <property type="protein sequence ID" value="KAJ7519287.1"/>
    <property type="molecule type" value="Genomic_DNA"/>
</dbReference>
<name>A0ACC2AQ66_DIPCM</name>
<accession>A0ACC2AQ66</accession>
<dbReference type="Proteomes" id="UP001162992">
    <property type="component" value="Chromosome 20"/>
</dbReference>
<evidence type="ECO:0000313" key="2">
    <source>
        <dbReference type="Proteomes" id="UP001162992"/>
    </source>
</evidence>
<gene>
    <name evidence="1" type="ORF">O6H91_20G031900</name>
</gene>